<reference evidence="1 2" key="1">
    <citation type="submission" date="2014-04" db="EMBL/GenBank/DDBJ databases">
        <title>Genome evolution of avian class.</title>
        <authorList>
            <person name="Zhang G."/>
            <person name="Li C."/>
        </authorList>
    </citation>
    <scope>NUCLEOTIDE SEQUENCE [LARGE SCALE GENOMIC DNA]</scope>
    <source>
        <strain evidence="1">BGI_N330</strain>
    </source>
</reference>
<feature type="non-terminal residue" evidence="1">
    <location>
        <position position="1"/>
    </location>
</feature>
<dbReference type="EMBL" id="KK686182">
    <property type="protein sequence ID" value="KFQ14678.1"/>
    <property type="molecule type" value="Genomic_DNA"/>
</dbReference>
<proteinExistence type="predicted"/>
<keyword evidence="2" id="KW-1185">Reference proteome</keyword>
<evidence type="ECO:0000313" key="1">
    <source>
        <dbReference type="EMBL" id="KFQ14678.1"/>
    </source>
</evidence>
<dbReference type="AlphaFoldDB" id="A0A091Q580"/>
<name>A0A091Q580_LEPDC</name>
<dbReference type="Proteomes" id="UP000053001">
    <property type="component" value="Unassembled WGS sequence"/>
</dbReference>
<feature type="non-terminal residue" evidence="1">
    <location>
        <position position="52"/>
    </location>
</feature>
<sequence length="52" mass="6192">AHLFTTRNFVFIISDSVPQYGFLFPCHTFQDLFFDMIKVFYYFPTKAILCSN</sequence>
<gene>
    <name evidence="1" type="ORF">N330_07466</name>
</gene>
<organism evidence="1 2">
    <name type="scientific">Leptosomus discolor</name>
    <name type="common">Madagascar cuckoo roller</name>
    <name type="synonym">Cuculus discolor</name>
    <dbReference type="NCBI Taxonomy" id="188344"/>
    <lineage>
        <taxon>Eukaryota</taxon>
        <taxon>Metazoa</taxon>
        <taxon>Chordata</taxon>
        <taxon>Craniata</taxon>
        <taxon>Vertebrata</taxon>
        <taxon>Euteleostomi</taxon>
        <taxon>Archelosauria</taxon>
        <taxon>Archosauria</taxon>
        <taxon>Dinosauria</taxon>
        <taxon>Saurischia</taxon>
        <taxon>Theropoda</taxon>
        <taxon>Coelurosauria</taxon>
        <taxon>Aves</taxon>
        <taxon>Neognathae</taxon>
        <taxon>Neoaves</taxon>
        <taxon>Telluraves</taxon>
        <taxon>Coraciimorphae</taxon>
        <taxon>Coraciiformes</taxon>
        <taxon>Leptosomidae</taxon>
        <taxon>Leptosomus</taxon>
    </lineage>
</organism>
<protein>
    <submittedName>
        <fullName evidence="1">Uncharacterized protein</fullName>
    </submittedName>
</protein>
<evidence type="ECO:0000313" key="2">
    <source>
        <dbReference type="Proteomes" id="UP000053001"/>
    </source>
</evidence>
<dbReference type="PhylomeDB" id="A0A091Q580"/>
<accession>A0A091Q580</accession>